<reference evidence="1 2" key="1">
    <citation type="submission" date="2019-09" db="EMBL/GenBank/DDBJ databases">
        <title>Draft genome of the ectomycorrhizal ascomycete Sphaerosporella brunnea.</title>
        <authorList>
            <consortium name="DOE Joint Genome Institute"/>
            <person name="Benucci G.M."/>
            <person name="Marozzi G."/>
            <person name="Antonielli L."/>
            <person name="Sanchez S."/>
            <person name="Marco P."/>
            <person name="Wang X."/>
            <person name="Falini L.B."/>
            <person name="Barry K."/>
            <person name="Haridas S."/>
            <person name="Lipzen A."/>
            <person name="Labutti K."/>
            <person name="Grigoriev I.V."/>
            <person name="Murat C."/>
            <person name="Martin F."/>
            <person name="Albertini E."/>
            <person name="Donnini D."/>
            <person name="Bonito G."/>
        </authorList>
    </citation>
    <scope>NUCLEOTIDE SEQUENCE [LARGE SCALE GENOMIC DNA]</scope>
    <source>
        <strain evidence="1 2">Sb_GMNB300</strain>
    </source>
</reference>
<protein>
    <submittedName>
        <fullName evidence="1">Uncharacterized protein</fullName>
    </submittedName>
</protein>
<accession>A0A5J5EM10</accession>
<dbReference type="EMBL" id="VXIS01000228">
    <property type="protein sequence ID" value="KAA8896097.1"/>
    <property type="molecule type" value="Genomic_DNA"/>
</dbReference>
<name>A0A5J5EM10_9PEZI</name>
<sequence>MNSMQAQSEIDVTVWPFVEDFDRAVRYHSTTLEDGERRVQVVALDAVREQYHNWRAQYEQLLTLNDELAFEHDQLQIQLTATMQAPSNREAALEAEIVSLKADLAAKVSTSSNAEPAKWQREYEKQGDMAVKWRKRYDTVNELALKIPSYQAASPQALQPQPIIIQAPSR</sequence>
<keyword evidence="2" id="KW-1185">Reference proteome</keyword>
<evidence type="ECO:0000313" key="2">
    <source>
        <dbReference type="Proteomes" id="UP000326924"/>
    </source>
</evidence>
<dbReference type="Proteomes" id="UP000326924">
    <property type="component" value="Unassembled WGS sequence"/>
</dbReference>
<comment type="caution">
    <text evidence="1">The sequence shown here is derived from an EMBL/GenBank/DDBJ whole genome shotgun (WGS) entry which is preliminary data.</text>
</comment>
<organism evidence="1 2">
    <name type="scientific">Sphaerosporella brunnea</name>
    <dbReference type="NCBI Taxonomy" id="1250544"/>
    <lineage>
        <taxon>Eukaryota</taxon>
        <taxon>Fungi</taxon>
        <taxon>Dikarya</taxon>
        <taxon>Ascomycota</taxon>
        <taxon>Pezizomycotina</taxon>
        <taxon>Pezizomycetes</taxon>
        <taxon>Pezizales</taxon>
        <taxon>Pyronemataceae</taxon>
        <taxon>Sphaerosporella</taxon>
    </lineage>
</organism>
<dbReference type="InParanoid" id="A0A5J5EM10"/>
<proteinExistence type="predicted"/>
<gene>
    <name evidence="1" type="ORF">FN846DRAFT_893580</name>
</gene>
<evidence type="ECO:0000313" key="1">
    <source>
        <dbReference type="EMBL" id="KAA8896097.1"/>
    </source>
</evidence>
<dbReference type="AlphaFoldDB" id="A0A5J5EM10"/>